<dbReference type="EMBL" id="VDCQ01000014">
    <property type="protein sequence ID" value="TNJ66027.1"/>
    <property type="molecule type" value="Genomic_DNA"/>
</dbReference>
<dbReference type="InterPro" id="IPR055170">
    <property type="entry name" value="GFO_IDH_MocA-like_dom"/>
</dbReference>
<dbReference type="InterPro" id="IPR000683">
    <property type="entry name" value="Gfo/Idh/MocA-like_OxRdtase_N"/>
</dbReference>
<dbReference type="Gene3D" id="3.30.360.10">
    <property type="entry name" value="Dihydrodipicolinate Reductase, domain 2"/>
    <property type="match status" value="1"/>
</dbReference>
<organism evidence="3 4">
    <name type="scientific">Paenibacillus hemerocallicola</name>
    <dbReference type="NCBI Taxonomy" id="1172614"/>
    <lineage>
        <taxon>Bacteria</taxon>
        <taxon>Bacillati</taxon>
        <taxon>Bacillota</taxon>
        <taxon>Bacilli</taxon>
        <taxon>Bacillales</taxon>
        <taxon>Paenibacillaceae</taxon>
        <taxon>Paenibacillus</taxon>
    </lineage>
</organism>
<dbReference type="Pfam" id="PF01408">
    <property type="entry name" value="GFO_IDH_MocA"/>
    <property type="match status" value="1"/>
</dbReference>
<comment type="caution">
    <text evidence="3">The sequence shown here is derived from an EMBL/GenBank/DDBJ whole genome shotgun (WGS) entry which is preliminary data.</text>
</comment>
<feature type="domain" description="Gfo/Idh/MocA-like oxidoreductase N-terminal" evidence="1">
    <location>
        <begin position="5"/>
        <end position="122"/>
    </location>
</feature>
<dbReference type="OrthoDB" id="9815825at2"/>
<keyword evidence="4" id="KW-1185">Reference proteome</keyword>
<sequence length="356" mass="40443">MGNPIRVGIIGQGRSGYRNHALILSAMKEQYEIKAVSDPQEAYRERAVSQFGCEAYADYRDMLKRGDLDLIVNAAPSHLHVPLSLEALETGLHVLCEKPLARKAEEVDRLIAAAEKAGKCLATFQQSRLAPAFQKIMDIVHSGVLGRIVHARIAYNNFARRWDWQTLQANNGGSLLNTGPHPLDQALRLFDSEEMPDIFCKLDRVNTFGDADDYVKLLLKKDGHPLIDLEISSCDAYPQDTYHIHAEYGGISGDYRSLKWKYYDREQASEQVLTRQPMMDASGEPAHCKETLVWKEESWEISDEEKKRPLQRVFYELLYDTLVNGAPLVVTPQHIKQQIAVIEECHRQNPLPRFAE</sequence>
<evidence type="ECO:0000259" key="2">
    <source>
        <dbReference type="Pfam" id="PF22725"/>
    </source>
</evidence>
<dbReference type="SUPFAM" id="SSF55347">
    <property type="entry name" value="Glyceraldehyde-3-phosphate dehydrogenase-like, C-terminal domain"/>
    <property type="match status" value="1"/>
</dbReference>
<dbReference type="GO" id="GO:0000166">
    <property type="term" value="F:nucleotide binding"/>
    <property type="evidence" value="ECO:0007669"/>
    <property type="project" value="InterPro"/>
</dbReference>
<accession>A0A5C4TC20</accession>
<evidence type="ECO:0000259" key="1">
    <source>
        <dbReference type="Pfam" id="PF01408"/>
    </source>
</evidence>
<name>A0A5C4TC20_9BACL</name>
<dbReference type="RefSeq" id="WP_139602568.1">
    <property type="nucleotide sequence ID" value="NZ_VDCQ01000014.1"/>
</dbReference>
<dbReference type="InterPro" id="IPR051317">
    <property type="entry name" value="Gfo/Idh/MocA_oxidoreduct"/>
</dbReference>
<evidence type="ECO:0000313" key="3">
    <source>
        <dbReference type="EMBL" id="TNJ66027.1"/>
    </source>
</evidence>
<gene>
    <name evidence="3" type="ORF">FE784_12700</name>
</gene>
<proteinExistence type="predicted"/>
<protein>
    <submittedName>
        <fullName evidence="3">Gfo/Idh/MocA family oxidoreductase</fullName>
    </submittedName>
</protein>
<dbReference type="PANTHER" id="PTHR43708">
    <property type="entry name" value="CONSERVED EXPRESSED OXIDOREDUCTASE (EUROFUNG)"/>
    <property type="match status" value="1"/>
</dbReference>
<feature type="domain" description="GFO/IDH/MocA-like oxidoreductase" evidence="2">
    <location>
        <begin position="133"/>
        <end position="251"/>
    </location>
</feature>
<reference evidence="3 4" key="1">
    <citation type="submission" date="2019-05" db="EMBL/GenBank/DDBJ databases">
        <title>We sequenced the genome of Paenibacillus hemerocallicola KCTC 33185 for further insight into its adaptation and study the phylogeny of Paenibacillus.</title>
        <authorList>
            <person name="Narsing Rao M.P."/>
        </authorList>
    </citation>
    <scope>NUCLEOTIDE SEQUENCE [LARGE SCALE GENOMIC DNA]</scope>
    <source>
        <strain evidence="3 4">KCTC 33185</strain>
    </source>
</reference>
<dbReference type="Pfam" id="PF22725">
    <property type="entry name" value="GFO_IDH_MocA_C3"/>
    <property type="match status" value="1"/>
</dbReference>
<dbReference type="SUPFAM" id="SSF51735">
    <property type="entry name" value="NAD(P)-binding Rossmann-fold domains"/>
    <property type="match status" value="1"/>
</dbReference>
<dbReference type="PANTHER" id="PTHR43708:SF8">
    <property type="entry name" value="OXIDOREDUCTASE"/>
    <property type="match status" value="1"/>
</dbReference>
<dbReference type="AlphaFoldDB" id="A0A5C4TC20"/>
<evidence type="ECO:0000313" key="4">
    <source>
        <dbReference type="Proteomes" id="UP000307943"/>
    </source>
</evidence>
<dbReference type="Proteomes" id="UP000307943">
    <property type="component" value="Unassembled WGS sequence"/>
</dbReference>
<dbReference type="InterPro" id="IPR036291">
    <property type="entry name" value="NAD(P)-bd_dom_sf"/>
</dbReference>
<dbReference type="Gene3D" id="3.40.50.720">
    <property type="entry name" value="NAD(P)-binding Rossmann-like Domain"/>
    <property type="match status" value="1"/>
</dbReference>